<evidence type="ECO:0000256" key="6">
    <source>
        <dbReference type="RuleBase" id="RU361206"/>
    </source>
</evidence>
<feature type="transmembrane region" description="Helical" evidence="6">
    <location>
        <begin position="165"/>
        <end position="184"/>
    </location>
</feature>
<gene>
    <name evidence="7" type="ORF">HAKA00212_LOCUS21133</name>
    <name evidence="8" type="ORF">HAKA00212_LOCUS21134</name>
</gene>
<accession>A0A6V1M0B7</accession>
<name>A0A6V1M0B7_HETAK</name>
<feature type="transmembrane region" description="Helical" evidence="6">
    <location>
        <begin position="76"/>
        <end position="95"/>
    </location>
</feature>
<dbReference type="Pfam" id="PF05832">
    <property type="entry name" value="DUF846"/>
    <property type="match status" value="1"/>
</dbReference>
<sequence length="241" mass="25611">MNQPDEQLEFINVGGAGGAPLSGGGGFDSGAGGAPGGAGVGGFIRQSRHPVAALFHFLFKALAVLTYVFGTWFSSNFIFLFVLCVLLLAADFWTVKNVTGRLLVGLRWWSHVSEDGKTDWVFESLEDLGEVHAGDARLFWLGLYATPAAWAALFVIGLLKFNLQWLIVVVVALALSGANIIGYTKCRKDAKQKLQGFVESGVTGLMASEGFRNTFLSFFTGGGSNTNQRGGAGSEGNSAYV</sequence>
<dbReference type="GO" id="GO:0016192">
    <property type="term" value="P:vesicle-mediated transport"/>
    <property type="evidence" value="ECO:0007669"/>
    <property type="project" value="TreeGrafter"/>
</dbReference>
<comment type="similarity">
    <text evidence="2 6">Belongs to the TVP23 family.</text>
</comment>
<reference evidence="7" key="1">
    <citation type="submission" date="2021-01" db="EMBL/GenBank/DDBJ databases">
        <authorList>
            <person name="Corre E."/>
            <person name="Pelletier E."/>
            <person name="Niang G."/>
            <person name="Scheremetjew M."/>
            <person name="Finn R."/>
            <person name="Kale V."/>
            <person name="Holt S."/>
            <person name="Cochrane G."/>
            <person name="Meng A."/>
            <person name="Brown T."/>
            <person name="Cohen L."/>
        </authorList>
    </citation>
    <scope>NUCLEOTIDE SEQUENCE</scope>
    <source>
        <strain evidence="7">CCMP3107</strain>
    </source>
</reference>
<evidence type="ECO:0000256" key="4">
    <source>
        <dbReference type="ARBA" id="ARBA00022989"/>
    </source>
</evidence>
<evidence type="ECO:0000313" key="8">
    <source>
        <dbReference type="EMBL" id="CAE0642278.1"/>
    </source>
</evidence>
<dbReference type="PANTHER" id="PTHR13019:SF7">
    <property type="entry name" value="GOLGI APPARATUS MEMBRANE PROTEIN TVP23"/>
    <property type="match status" value="1"/>
</dbReference>
<evidence type="ECO:0000256" key="5">
    <source>
        <dbReference type="ARBA" id="ARBA00023136"/>
    </source>
</evidence>
<organism evidence="7">
    <name type="scientific">Heterosigma akashiwo</name>
    <name type="common">Chromophytic alga</name>
    <name type="synonym">Heterosigma carterae</name>
    <dbReference type="NCBI Taxonomy" id="2829"/>
    <lineage>
        <taxon>Eukaryota</taxon>
        <taxon>Sar</taxon>
        <taxon>Stramenopiles</taxon>
        <taxon>Ochrophyta</taxon>
        <taxon>Raphidophyceae</taxon>
        <taxon>Chattonellales</taxon>
        <taxon>Chattonellaceae</taxon>
        <taxon>Heterosigma</taxon>
    </lineage>
</organism>
<evidence type="ECO:0000313" key="7">
    <source>
        <dbReference type="EMBL" id="CAE0642277.1"/>
    </source>
</evidence>
<proteinExistence type="inferred from homology"/>
<keyword evidence="3 6" id="KW-0812">Transmembrane</keyword>
<dbReference type="PANTHER" id="PTHR13019">
    <property type="entry name" value="GOLGI APPARATUS MEMBRANE PROTEIN TVP23"/>
    <property type="match status" value="1"/>
</dbReference>
<evidence type="ECO:0000256" key="2">
    <source>
        <dbReference type="ARBA" id="ARBA00005467"/>
    </source>
</evidence>
<keyword evidence="5 6" id="KW-0472">Membrane</keyword>
<dbReference type="GO" id="GO:0000139">
    <property type="term" value="C:Golgi membrane"/>
    <property type="evidence" value="ECO:0007669"/>
    <property type="project" value="TreeGrafter"/>
</dbReference>
<comment type="subcellular location">
    <subcellularLocation>
        <location evidence="1 6">Membrane</location>
        <topology evidence="1 6">Multi-pass membrane protein</topology>
    </subcellularLocation>
</comment>
<dbReference type="EMBL" id="HBIU01047228">
    <property type="protein sequence ID" value="CAE0642278.1"/>
    <property type="molecule type" value="Transcribed_RNA"/>
</dbReference>
<dbReference type="EMBL" id="HBIU01047227">
    <property type="protein sequence ID" value="CAE0642277.1"/>
    <property type="molecule type" value="Transcribed_RNA"/>
</dbReference>
<evidence type="ECO:0000256" key="3">
    <source>
        <dbReference type="ARBA" id="ARBA00022692"/>
    </source>
</evidence>
<evidence type="ECO:0000256" key="1">
    <source>
        <dbReference type="ARBA" id="ARBA00004141"/>
    </source>
</evidence>
<feature type="transmembrane region" description="Helical" evidence="6">
    <location>
        <begin position="51"/>
        <end position="70"/>
    </location>
</feature>
<keyword evidence="4 6" id="KW-1133">Transmembrane helix</keyword>
<dbReference type="AlphaFoldDB" id="A0A6V1M0B7"/>
<dbReference type="GO" id="GO:0009306">
    <property type="term" value="P:protein secretion"/>
    <property type="evidence" value="ECO:0007669"/>
    <property type="project" value="TreeGrafter"/>
</dbReference>
<feature type="transmembrane region" description="Helical" evidence="6">
    <location>
        <begin position="138"/>
        <end position="159"/>
    </location>
</feature>
<dbReference type="InterPro" id="IPR008564">
    <property type="entry name" value="TVP23-like"/>
</dbReference>
<protein>
    <recommendedName>
        <fullName evidence="6">Golgi apparatus membrane protein TVP23 homolog</fullName>
    </recommendedName>
</protein>